<dbReference type="EMBL" id="JAMKOV010000051">
    <property type="protein sequence ID" value="KAI8035007.1"/>
    <property type="molecule type" value="Genomic_DNA"/>
</dbReference>
<sequence length="98" mass="10969">SCGFVMRALCAMMRHTSRVVVCGRTGSVLVCSDPLHSSGMITRSTLEQAGRQLERHWKRKHKNAHLWLLLTSNDPVPLSPSDAMKVLSTWTALQRAVR</sequence>
<dbReference type="Proteomes" id="UP001059596">
    <property type="component" value="Unassembled WGS sequence"/>
</dbReference>
<reference evidence="1" key="1">
    <citation type="journal article" date="2023" name="Genome Biol. Evol.">
        <title>Long-read-based Genome Assembly of Drosophila gunungcola Reveals Fewer Chemosensory Genes in Flower-breeding Species.</title>
        <authorList>
            <person name="Negi A."/>
            <person name="Liao B.Y."/>
            <person name="Yeh S.D."/>
        </authorList>
    </citation>
    <scope>NUCLEOTIDE SEQUENCE</scope>
    <source>
        <strain evidence="1">Sukarami</strain>
    </source>
</reference>
<accession>A0A9P9YDH6</accession>
<organism evidence="1 2">
    <name type="scientific">Drosophila gunungcola</name>
    <name type="common">fruit fly</name>
    <dbReference type="NCBI Taxonomy" id="103775"/>
    <lineage>
        <taxon>Eukaryota</taxon>
        <taxon>Metazoa</taxon>
        <taxon>Ecdysozoa</taxon>
        <taxon>Arthropoda</taxon>
        <taxon>Hexapoda</taxon>
        <taxon>Insecta</taxon>
        <taxon>Pterygota</taxon>
        <taxon>Neoptera</taxon>
        <taxon>Endopterygota</taxon>
        <taxon>Diptera</taxon>
        <taxon>Brachycera</taxon>
        <taxon>Muscomorpha</taxon>
        <taxon>Ephydroidea</taxon>
        <taxon>Drosophilidae</taxon>
        <taxon>Drosophila</taxon>
        <taxon>Sophophora</taxon>
    </lineage>
</organism>
<evidence type="ECO:0000313" key="1">
    <source>
        <dbReference type="EMBL" id="KAI8035007.1"/>
    </source>
</evidence>
<evidence type="ECO:0000313" key="2">
    <source>
        <dbReference type="Proteomes" id="UP001059596"/>
    </source>
</evidence>
<feature type="non-terminal residue" evidence="1">
    <location>
        <position position="1"/>
    </location>
</feature>
<gene>
    <name evidence="1" type="ORF">M5D96_012230</name>
</gene>
<keyword evidence="2" id="KW-1185">Reference proteome</keyword>
<proteinExistence type="predicted"/>
<name>A0A9P9YDH6_9MUSC</name>
<dbReference type="AlphaFoldDB" id="A0A9P9YDH6"/>
<comment type="caution">
    <text evidence="1">The sequence shown here is derived from an EMBL/GenBank/DDBJ whole genome shotgun (WGS) entry which is preliminary data.</text>
</comment>
<protein>
    <submittedName>
        <fullName evidence="1">Uncharacterized protein</fullName>
    </submittedName>
</protein>